<evidence type="ECO:0000256" key="4">
    <source>
        <dbReference type="ARBA" id="ARBA00022692"/>
    </source>
</evidence>
<name>A0A0H2UFR4_MAGP6</name>
<protein>
    <recommendedName>
        <fullName evidence="7">Solute carrier family 40 member</fullName>
    </recommendedName>
</protein>
<evidence type="ECO:0000256" key="1">
    <source>
        <dbReference type="ARBA" id="ARBA00004141"/>
    </source>
</evidence>
<dbReference type="OrthoDB" id="648861at2759"/>
<dbReference type="GO" id="GO:0016020">
    <property type="term" value="C:membrane"/>
    <property type="evidence" value="ECO:0007669"/>
    <property type="project" value="UniProtKB-SubCell"/>
</dbReference>
<evidence type="ECO:0000313" key="9">
    <source>
        <dbReference type="EMBL" id="KLU93079.1"/>
    </source>
</evidence>
<evidence type="ECO:0000256" key="6">
    <source>
        <dbReference type="ARBA" id="ARBA00023136"/>
    </source>
</evidence>
<proteinExistence type="inferred from homology"/>
<evidence type="ECO:0000256" key="5">
    <source>
        <dbReference type="ARBA" id="ARBA00022989"/>
    </source>
</evidence>
<evidence type="ECO:0000256" key="3">
    <source>
        <dbReference type="ARBA" id="ARBA00022448"/>
    </source>
</evidence>
<dbReference type="InterPro" id="IPR036259">
    <property type="entry name" value="MFS_trans_sf"/>
</dbReference>
<reference evidence="9" key="1">
    <citation type="submission" date="2010-05" db="EMBL/GenBank/DDBJ databases">
        <title>The Genome Sequence of Magnaporthe poae strain ATCC 64411.</title>
        <authorList>
            <consortium name="The Broad Institute Genome Sequencing Platform"/>
            <consortium name="Broad Institute Genome Sequencing Center for Infectious Disease"/>
            <person name="Ma L.-J."/>
            <person name="Dead R."/>
            <person name="Young S."/>
            <person name="Zeng Q."/>
            <person name="Koehrsen M."/>
            <person name="Alvarado L."/>
            <person name="Berlin A."/>
            <person name="Chapman S.B."/>
            <person name="Chen Z."/>
            <person name="Freedman E."/>
            <person name="Gellesch M."/>
            <person name="Goldberg J."/>
            <person name="Griggs A."/>
            <person name="Gujja S."/>
            <person name="Heilman E.R."/>
            <person name="Heiman D."/>
            <person name="Hepburn T."/>
            <person name="Howarth C."/>
            <person name="Jen D."/>
            <person name="Larson L."/>
            <person name="Mehta T."/>
            <person name="Neiman D."/>
            <person name="Pearson M."/>
            <person name="Roberts A."/>
            <person name="Saif S."/>
            <person name="Shea T."/>
            <person name="Shenoy N."/>
            <person name="Sisk P."/>
            <person name="Stolte C."/>
            <person name="Sykes S."/>
            <person name="Walk T."/>
            <person name="White J."/>
            <person name="Yandava C."/>
            <person name="Haas B."/>
            <person name="Nusbaum C."/>
            <person name="Birren B."/>
        </authorList>
    </citation>
    <scope>NUCLEOTIDE SEQUENCE</scope>
    <source>
        <strain evidence="9">ATCC 64411</strain>
    </source>
</reference>
<organism evidence="9">
    <name type="scientific">Magnaporthiopsis poae (strain ATCC 64411 / 73-15)</name>
    <name type="common">Kentucky bluegrass fungus</name>
    <name type="synonym">Magnaporthe poae</name>
    <dbReference type="NCBI Taxonomy" id="644358"/>
    <lineage>
        <taxon>Eukaryota</taxon>
        <taxon>Fungi</taxon>
        <taxon>Dikarya</taxon>
        <taxon>Ascomycota</taxon>
        <taxon>Pezizomycotina</taxon>
        <taxon>Sordariomycetes</taxon>
        <taxon>Sordariomycetidae</taxon>
        <taxon>Magnaporthales</taxon>
        <taxon>Magnaporthaceae</taxon>
        <taxon>Magnaporthiopsis</taxon>
    </lineage>
</organism>
<dbReference type="GO" id="GO:0005381">
    <property type="term" value="F:iron ion transmembrane transporter activity"/>
    <property type="evidence" value="ECO:0007669"/>
    <property type="project" value="UniProtKB-UniRule"/>
</dbReference>
<dbReference type="PANTHER" id="PTHR11660">
    <property type="entry name" value="SOLUTE CARRIER FAMILY 40 MEMBER"/>
    <property type="match status" value="1"/>
</dbReference>
<keyword evidence="7" id="KW-0406">Ion transport</keyword>
<gene>
    <name evidence="9" type="ORF">MAPG_12020</name>
</gene>
<dbReference type="PANTHER" id="PTHR11660:SF57">
    <property type="entry name" value="SOLUTE CARRIER FAMILY 40 MEMBER"/>
    <property type="match status" value="1"/>
</dbReference>
<keyword evidence="5 7" id="KW-1133">Transmembrane helix</keyword>
<comment type="caution">
    <text evidence="7">Lacks conserved residue(s) required for the propagation of feature annotation.</text>
</comment>
<evidence type="ECO:0000256" key="7">
    <source>
        <dbReference type="RuleBase" id="RU365065"/>
    </source>
</evidence>
<reference evidence="9" key="2">
    <citation type="submission" date="2011-03" db="EMBL/GenBank/DDBJ databases">
        <title>Annotation of Magnaporthe poae ATCC 64411.</title>
        <authorList>
            <person name="Ma L.-J."/>
            <person name="Dead R."/>
            <person name="Young S.K."/>
            <person name="Zeng Q."/>
            <person name="Gargeya S."/>
            <person name="Fitzgerald M."/>
            <person name="Haas B."/>
            <person name="Abouelleil A."/>
            <person name="Alvarado L."/>
            <person name="Arachchi H.M."/>
            <person name="Berlin A."/>
            <person name="Brown A."/>
            <person name="Chapman S.B."/>
            <person name="Chen Z."/>
            <person name="Dunbar C."/>
            <person name="Freedman E."/>
            <person name="Gearin G."/>
            <person name="Gellesch M."/>
            <person name="Goldberg J."/>
            <person name="Griggs A."/>
            <person name="Gujja S."/>
            <person name="Heiman D."/>
            <person name="Howarth C."/>
            <person name="Larson L."/>
            <person name="Lui A."/>
            <person name="MacDonald P.J.P."/>
            <person name="Mehta T."/>
            <person name="Montmayeur A."/>
            <person name="Murphy C."/>
            <person name="Neiman D."/>
            <person name="Pearson M."/>
            <person name="Priest M."/>
            <person name="Roberts A."/>
            <person name="Saif S."/>
            <person name="Shea T."/>
            <person name="Shenoy N."/>
            <person name="Sisk P."/>
            <person name="Stolte C."/>
            <person name="Sykes S."/>
            <person name="Yandava C."/>
            <person name="Wortman J."/>
            <person name="Nusbaum C."/>
            <person name="Birren B."/>
        </authorList>
    </citation>
    <scope>NUCLEOTIDE SEQUENCE</scope>
    <source>
        <strain evidence="9">ATCC 64411</strain>
    </source>
</reference>
<dbReference type="AlphaFoldDB" id="A0A0H2UFR4"/>
<comment type="function">
    <text evidence="7">May be involved in iron transport and iron homeostasis.</text>
</comment>
<feature type="transmembrane region" description="Helical" evidence="7">
    <location>
        <begin position="82"/>
        <end position="100"/>
    </location>
</feature>
<feature type="non-terminal residue" evidence="9">
    <location>
        <position position="116"/>
    </location>
</feature>
<evidence type="ECO:0000256" key="8">
    <source>
        <dbReference type="SAM" id="MobiDB-lite"/>
    </source>
</evidence>
<feature type="region of interest" description="Disordered" evidence="8">
    <location>
        <begin position="1"/>
        <end position="33"/>
    </location>
</feature>
<keyword evidence="6 7" id="KW-0472">Membrane</keyword>
<dbReference type="EMBL" id="GL877088">
    <property type="protein sequence ID" value="KLU93079.1"/>
    <property type="molecule type" value="Genomic_DNA"/>
</dbReference>
<dbReference type="Pfam" id="PF06963">
    <property type="entry name" value="FPN1"/>
    <property type="match status" value="1"/>
</dbReference>
<keyword evidence="4 7" id="KW-0812">Transmembrane</keyword>
<comment type="subcellular location">
    <subcellularLocation>
        <location evidence="1 7">Membrane</location>
        <topology evidence="1 7">Multi-pass membrane protein</topology>
    </subcellularLocation>
</comment>
<dbReference type="InterPro" id="IPR009716">
    <property type="entry name" value="Ferroportin-1"/>
</dbReference>
<accession>A0A0H2UFR4</accession>
<dbReference type="SUPFAM" id="SSF103473">
    <property type="entry name" value="MFS general substrate transporter"/>
    <property type="match status" value="1"/>
</dbReference>
<evidence type="ECO:0000256" key="2">
    <source>
        <dbReference type="ARBA" id="ARBA00006279"/>
    </source>
</evidence>
<comment type="similarity">
    <text evidence="2 7">Belongs to the ferroportin (FP) (TC 2.A.100) family. SLC40A subfamily.</text>
</comment>
<sequence length="116" mass="12367">MAPDAEDPAQASDSEVGERSPLLAPPPGDSAATATTTFRATSRRLYASHFLSTWNSRVFEFGSVLYLAALFPGTLLPLSIYALARGVAAILFAPAVGHFVDRAGRLRVVRLSIGMF</sequence>
<keyword evidence="3 7" id="KW-0813">Transport</keyword>
<dbReference type="VEuPathDB" id="FungiDB:MAPG_12020"/>